<proteinExistence type="predicted"/>
<accession>A0A3A8ERI6</accession>
<evidence type="ECO:0000313" key="2">
    <source>
        <dbReference type="Proteomes" id="UP000269001"/>
    </source>
</evidence>
<dbReference type="SUPFAM" id="SSF48613">
    <property type="entry name" value="Heme oxygenase-like"/>
    <property type="match status" value="1"/>
</dbReference>
<dbReference type="CDD" id="cd19166">
    <property type="entry name" value="HemeO-bac"/>
    <property type="match status" value="1"/>
</dbReference>
<dbReference type="GO" id="GO:0004392">
    <property type="term" value="F:heme oxygenase (decyclizing) activity"/>
    <property type="evidence" value="ECO:0007669"/>
    <property type="project" value="InterPro"/>
</dbReference>
<dbReference type="GO" id="GO:0006788">
    <property type="term" value="P:heme oxidation"/>
    <property type="evidence" value="ECO:0007669"/>
    <property type="project" value="InterPro"/>
</dbReference>
<organism evidence="1 2">
    <name type="scientific">Acinetobacter guerrae</name>
    <dbReference type="NCBI Taxonomy" id="1843371"/>
    <lineage>
        <taxon>Bacteria</taxon>
        <taxon>Pseudomonadati</taxon>
        <taxon>Pseudomonadota</taxon>
        <taxon>Gammaproteobacteria</taxon>
        <taxon>Moraxellales</taxon>
        <taxon>Moraxellaceae</taxon>
        <taxon>Acinetobacter</taxon>
    </lineage>
</organism>
<gene>
    <name evidence="1" type="ORF">D7V21_14770</name>
</gene>
<comment type="caution">
    <text evidence="1">The sequence shown here is derived from an EMBL/GenBank/DDBJ whole genome shotgun (WGS) entry which is preliminary data.</text>
</comment>
<dbReference type="OrthoDB" id="9149607at2"/>
<name>A0A3A8ERI6_9GAMM</name>
<protein>
    <submittedName>
        <fullName evidence="1">Biliverdin-producing heme oxygenase</fullName>
    </submittedName>
</protein>
<dbReference type="RefSeq" id="WP_044434433.1">
    <property type="nucleotide sequence ID" value="NZ_LXGN01000001.1"/>
</dbReference>
<dbReference type="AlphaFoldDB" id="A0A3A8ERI6"/>
<dbReference type="InterPro" id="IPR016084">
    <property type="entry name" value="Haem_Oase-like_multi-hlx"/>
</dbReference>
<dbReference type="InterPro" id="IPR016053">
    <property type="entry name" value="Haem_Oase-like"/>
</dbReference>
<keyword evidence="2" id="KW-1185">Reference proteome</keyword>
<dbReference type="Proteomes" id="UP000269001">
    <property type="component" value="Unassembled WGS sequence"/>
</dbReference>
<dbReference type="EMBL" id="RAXU01000024">
    <property type="protein sequence ID" value="RKG31023.1"/>
    <property type="molecule type" value="Genomic_DNA"/>
</dbReference>
<sequence>MNQSVGKTDIQHHISSALSLRLKTETAAEHERMHHLMAQADVFASRMHYAKFTLAQYYFQRDVEYLFKYPEIIDFIPDLDVRGRSDAAFKDLQDLGVSPTDLNIASQDANALEALGWIYVSEGSTLGAAFLFKEAKTKLELSEEFGARNLAAYPEGRAKVWKRFVQALDDAGLSQTEQDQVVQGAMDGFARFASLLTTANTDQ</sequence>
<dbReference type="Pfam" id="PF01126">
    <property type="entry name" value="Heme_oxygenase"/>
    <property type="match status" value="1"/>
</dbReference>
<dbReference type="Gene3D" id="1.20.910.10">
    <property type="entry name" value="Heme oxygenase-like"/>
    <property type="match status" value="1"/>
</dbReference>
<evidence type="ECO:0000313" key="1">
    <source>
        <dbReference type="EMBL" id="RKG31023.1"/>
    </source>
</evidence>
<reference evidence="1 2" key="1">
    <citation type="submission" date="2018-09" db="EMBL/GenBank/DDBJ databases">
        <title>The draft genome of Acinetobacter spp. strains.</title>
        <authorList>
            <person name="Qin J."/>
            <person name="Feng Y."/>
            <person name="Zong Z."/>
        </authorList>
    </citation>
    <scope>NUCLEOTIDE SEQUENCE [LARGE SCALE GENOMIC DNA]</scope>
    <source>
        <strain evidence="1 2">WCHAc060096</strain>
    </source>
</reference>